<evidence type="ECO:0000256" key="1">
    <source>
        <dbReference type="ARBA" id="ARBA00010528"/>
    </source>
</evidence>
<keyword evidence="6" id="KW-1185">Reference proteome</keyword>
<dbReference type="GO" id="GO:0006412">
    <property type="term" value="P:translation"/>
    <property type="evidence" value="ECO:0007669"/>
    <property type="project" value="InterPro"/>
</dbReference>
<evidence type="ECO:0000313" key="6">
    <source>
        <dbReference type="Proteomes" id="UP001212411"/>
    </source>
</evidence>
<dbReference type="InterPro" id="IPR013005">
    <property type="entry name" value="Ribosomal_uL4-like"/>
</dbReference>
<dbReference type="GO" id="GO:1990904">
    <property type="term" value="C:ribonucleoprotein complex"/>
    <property type="evidence" value="ECO:0007669"/>
    <property type="project" value="UniProtKB-KW"/>
</dbReference>
<evidence type="ECO:0000256" key="3">
    <source>
        <dbReference type="ARBA" id="ARBA00023274"/>
    </source>
</evidence>
<evidence type="ECO:0000256" key="4">
    <source>
        <dbReference type="ARBA" id="ARBA00040565"/>
    </source>
</evidence>
<dbReference type="SUPFAM" id="SSF52166">
    <property type="entry name" value="Ribosomal protein L4"/>
    <property type="match status" value="1"/>
</dbReference>
<dbReference type="EMBL" id="CP115611">
    <property type="protein sequence ID" value="WBW72885.1"/>
    <property type="molecule type" value="Genomic_DNA"/>
</dbReference>
<proteinExistence type="inferred from homology"/>
<dbReference type="GO" id="GO:0005840">
    <property type="term" value="C:ribosome"/>
    <property type="evidence" value="ECO:0007669"/>
    <property type="project" value="UniProtKB-KW"/>
</dbReference>
<dbReference type="InterPro" id="IPR002136">
    <property type="entry name" value="Ribosomal_uL4"/>
</dbReference>
<accession>A0AAE9WB04</accession>
<dbReference type="NCBIfam" id="TIGR03953">
    <property type="entry name" value="rplD_bact"/>
    <property type="match status" value="1"/>
</dbReference>
<dbReference type="GO" id="GO:0003735">
    <property type="term" value="F:structural constituent of ribosome"/>
    <property type="evidence" value="ECO:0007669"/>
    <property type="project" value="InterPro"/>
</dbReference>
<protein>
    <recommendedName>
        <fullName evidence="4">Large ribosomal subunit protein uL4m</fullName>
    </recommendedName>
</protein>
<keyword evidence="3" id="KW-0687">Ribonucleoprotein</keyword>
<organism evidence="5 6">
    <name type="scientific">Schizosaccharomyces osmophilus</name>
    <dbReference type="NCBI Taxonomy" id="2545709"/>
    <lineage>
        <taxon>Eukaryota</taxon>
        <taxon>Fungi</taxon>
        <taxon>Dikarya</taxon>
        <taxon>Ascomycota</taxon>
        <taxon>Taphrinomycotina</taxon>
        <taxon>Schizosaccharomycetes</taxon>
        <taxon>Schizosaccharomycetales</taxon>
        <taxon>Schizosaccharomycetaceae</taxon>
        <taxon>Schizosaccharomyces</taxon>
    </lineage>
</organism>
<dbReference type="PANTHER" id="PTHR10746">
    <property type="entry name" value="50S RIBOSOMAL PROTEIN L4"/>
    <property type="match status" value="1"/>
</dbReference>
<dbReference type="KEGG" id="som:SOMG_01122"/>
<dbReference type="Gene3D" id="3.40.1370.10">
    <property type="match status" value="1"/>
</dbReference>
<sequence>MLHLTRYKFPSLEPTSILQVPKHFLQERFRRDILHRAVVYEADADRQGTASTKRRSEINCSGKKLYRQKGTGYARVGDASSPIRKGGAVAHGPKPRDFSTKLQSQVYDMAMRVALSYRFVKDDLMVLEDLVDIPVGQSRVLQEIILQHQLGHPYGRSLFVLHDEFFQPRNAKQNNFLKTASTQGKHMQLCSVSEFQVRDALKYGKLFIDSKAMSVLLEKHTRRPSLFAPSTTSTATTYPSASTVANGSQ</sequence>
<keyword evidence="2 5" id="KW-0689">Ribosomal protein</keyword>
<evidence type="ECO:0000313" key="5">
    <source>
        <dbReference type="EMBL" id="WBW72885.1"/>
    </source>
</evidence>
<name>A0AAE9WB04_9SCHI</name>
<dbReference type="Proteomes" id="UP001212411">
    <property type="component" value="Chromosome 1"/>
</dbReference>
<gene>
    <name evidence="5" type="primary">yml6</name>
    <name evidence="5" type="ORF">SOMG_01122</name>
</gene>
<reference evidence="5 6" key="1">
    <citation type="journal article" date="2023" name="G3 (Bethesda)">
        <title>A high-quality reference genome for the fission yeast Schizosaccharomyces osmophilus.</title>
        <authorList>
            <person name="Jia G.S."/>
            <person name="Zhang W.C."/>
            <person name="Liang Y."/>
            <person name="Liu X.H."/>
            <person name="Rhind N."/>
            <person name="Pidoux A."/>
            <person name="Brysch-Herzberg M."/>
            <person name="Du L.L."/>
        </authorList>
    </citation>
    <scope>NUCLEOTIDE SEQUENCE [LARGE SCALE GENOMIC DNA]</scope>
    <source>
        <strain evidence="5 6">CBS 15793</strain>
    </source>
</reference>
<dbReference type="RefSeq" id="XP_056037128.1">
    <property type="nucleotide sequence ID" value="XM_056179915.1"/>
</dbReference>
<dbReference type="AlphaFoldDB" id="A0AAE9WB04"/>
<dbReference type="Pfam" id="PF00573">
    <property type="entry name" value="Ribosomal_L4"/>
    <property type="match status" value="1"/>
</dbReference>
<evidence type="ECO:0000256" key="2">
    <source>
        <dbReference type="ARBA" id="ARBA00022980"/>
    </source>
</evidence>
<comment type="similarity">
    <text evidence="1">Belongs to the universal ribosomal protein uL4 family.</text>
</comment>
<dbReference type="GeneID" id="80874604"/>
<dbReference type="InterPro" id="IPR023574">
    <property type="entry name" value="Ribosomal_uL4_dom_sf"/>
</dbReference>
<dbReference type="PANTHER" id="PTHR10746:SF6">
    <property type="entry name" value="LARGE RIBOSOMAL SUBUNIT PROTEIN UL4M"/>
    <property type="match status" value="1"/>
</dbReference>